<keyword evidence="6 11" id="KW-0328">Glycosyltransferase</keyword>
<evidence type="ECO:0000256" key="1">
    <source>
        <dbReference type="ARBA" id="ARBA00001946"/>
    </source>
</evidence>
<keyword evidence="5" id="KW-0021">Allosteric enzyme</keyword>
<dbReference type="Proteomes" id="UP000037460">
    <property type="component" value="Unassembled WGS sequence"/>
</dbReference>
<name>A0A0M0JEN4_9EUKA</name>
<evidence type="ECO:0000313" key="11">
    <source>
        <dbReference type="EMBL" id="KOO25039.1"/>
    </source>
</evidence>
<dbReference type="NCBIfam" id="NF001097">
    <property type="entry name" value="PRK00129.1"/>
    <property type="match status" value="1"/>
</dbReference>
<comment type="similarity">
    <text evidence="3">Belongs to the UPRTase family.</text>
</comment>
<feature type="domain" description="Phosphoribosyltransferase" evidence="10">
    <location>
        <begin position="7"/>
        <end position="208"/>
    </location>
</feature>
<reference evidence="12" key="1">
    <citation type="journal article" date="2015" name="PLoS Genet.">
        <title>Genome Sequence and Transcriptome Analyses of Chrysochromulina tobin: Metabolic Tools for Enhanced Algal Fitness in the Prominent Order Prymnesiales (Haptophyceae).</title>
        <authorList>
            <person name="Hovde B.T."/>
            <person name="Deodato C.R."/>
            <person name="Hunsperger H.M."/>
            <person name="Ryken S.A."/>
            <person name="Yost W."/>
            <person name="Jha R.K."/>
            <person name="Patterson J."/>
            <person name="Monnat R.J. Jr."/>
            <person name="Barlow S.B."/>
            <person name="Starkenburg S.R."/>
            <person name="Cattolico R.A."/>
        </authorList>
    </citation>
    <scope>NUCLEOTIDE SEQUENCE</scope>
    <source>
        <strain evidence="12">CCMP291</strain>
    </source>
</reference>
<evidence type="ECO:0000256" key="5">
    <source>
        <dbReference type="ARBA" id="ARBA00022533"/>
    </source>
</evidence>
<evidence type="ECO:0000256" key="8">
    <source>
        <dbReference type="ARBA" id="ARBA00022741"/>
    </source>
</evidence>
<dbReference type="Pfam" id="PF14681">
    <property type="entry name" value="UPRTase"/>
    <property type="match status" value="1"/>
</dbReference>
<dbReference type="EC" id="2.4.2.9" evidence="4"/>
<gene>
    <name evidence="11" type="ORF">Ctob_008995</name>
</gene>
<dbReference type="GO" id="GO:0005525">
    <property type="term" value="F:GTP binding"/>
    <property type="evidence" value="ECO:0007669"/>
    <property type="project" value="UniProtKB-KW"/>
</dbReference>
<evidence type="ECO:0000256" key="4">
    <source>
        <dbReference type="ARBA" id="ARBA00011894"/>
    </source>
</evidence>
<dbReference type="CDD" id="cd06223">
    <property type="entry name" value="PRTases_typeI"/>
    <property type="match status" value="1"/>
</dbReference>
<dbReference type="EMBL" id="JWZX01003025">
    <property type="protein sequence ID" value="KOO25039.1"/>
    <property type="molecule type" value="Genomic_DNA"/>
</dbReference>
<evidence type="ECO:0000256" key="9">
    <source>
        <dbReference type="ARBA" id="ARBA00023134"/>
    </source>
</evidence>
<protein>
    <recommendedName>
        <fullName evidence="4">uracil phosphoribosyltransferase</fullName>
        <ecNumber evidence="4">2.4.2.9</ecNumber>
    </recommendedName>
</protein>
<comment type="pathway">
    <text evidence="2">Pyrimidine metabolism; UMP biosynthesis via salvage pathway; UMP from uracil: step 1/1.</text>
</comment>
<dbReference type="GO" id="GO:0004845">
    <property type="term" value="F:uracil phosphoribosyltransferase activity"/>
    <property type="evidence" value="ECO:0007669"/>
    <property type="project" value="UniProtKB-EC"/>
</dbReference>
<accession>A0A0M0JEN4</accession>
<keyword evidence="12" id="KW-1185">Reference proteome</keyword>
<dbReference type="OrthoDB" id="10257085at2759"/>
<comment type="caution">
    <text evidence="11">The sequence shown here is derived from an EMBL/GenBank/DDBJ whole genome shotgun (WGS) entry which is preliminary data.</text>
</comment>
<organism evidence="11 12">
    <name type="scientific">Chrysochromulina tobinii</name>
    <dbReference type="NCBI Taxonomy" id="1460289"/>
    <lineage>
        <taxon>Eukaryota</taxon>
        <taxon>Haptista</taxon>
        <taxon>Haptophyta</taxon>
        <taxon>Prymnesiophyceae</taxon>
        <taxon>Prymnesiales</taxon>
        <taxon>Chrysochromulinaceae</taxon>
        <taxon>Chrysochromulina</taxon>
    </lineage>
</organism>
<evidence type="ECO:0000256" key="7">
    <source>
        <dbReference type="ARBA" id="ARBA00022679"/>
    </source>
</evidence>
<keyword evidence="7 11" id="KW-0808">Transferase</keyword>
<evidence type="ECO:0000256" key="2">
    <source>
        <dbReference type="ARBA" id="ARBA00005180"/>
    </source>
</evidence>
<proteinExistence type="inferred from homology"/>
<dbReference type="Gene3D" id="3.40.50.2020">
    <property type="match status" value="1"/>
</dbReference>
<evidence type="ECO:0000313" key="12">
    <source>
        <dbReference type="Proteomes" id="UP000037460"/>
    </source>
</evidence>
<dbReference type="InterPro" id="IPR000836">
    <property type="entry name" value="PRTase_dom"/>
</dbReference>
<keyword evidence="9" id="KW-0342">GTP-binding</keyword>
<evidence type="ECO:0000256" key="6">
    <source>
        <dbReference type="ARBA" id="ARBA00022676"/>
    </source>
</evidence>
<keyword evidence="8" id="KW-0547">Nucleotide-binding</keyword>
<sequence length="224" mass="24394">MPVHPSAHPLILHKITQMRKATTSKKYLSQLMKEVSTFLCYEATASLKLEACDVKTCVGDEKGQKIAERVGIVPVLRGGLGMVESMTEMVSNAQVWHLGIYRDKTSLLPIEYYNKLPKKVTVHTVFVLDPMPISGATAVAAIDILKAWGESMKPQRELAIVFVCIVASTAAIQFISEAHPQVPIHVGLVDAASIMPGMGDIADRLFGTDGAELMTDEQDGMVDE</sequence>
<dbReference type="AlphaFoldDB" id="A0A0M0JEN4"/>
<comment type="cofactor">
    <cofactor evidence="1">
        <name>Mg(2+)</name>
        <dbReference type="ChEBI" id="CHEBI:18420"/>
    </cofactor>
</comment>
<dbReference type="InterPro" id="IPR029057">
    <property type="entry name" value="PRTase-like"/>
</dbReference>
<dbReference type="PANTHER" id="PTHR32315:SF4">
    <property type="entry name" value="URACIL PHOSPHORIBOSYLTRANSFERASE, CHLOROPLASTIC"/>
    <property type="match status" value="1"/>
</dbReference>
<evidence type="ECO:0000256" key="3">
    <source>
        <dbReference type="ARBA" id="ARBA00009516"/>
    </source>
</evidence>
<evidence type="ECO:0000259" key="10">
    <source>
        <dbReference type="Pfam" id="PF14681"/>
    </source>
</evidence>
<dbReference type="SUPFAM" id="SSF53271">
    <property type="entry name" value="PRTase-like"/>
    <property type="match status" value="1"/>
</dbReference>
<dbReference type="InterPro" id="IPR050054">
    <property type="entry name" value="UPRTase/APRTase"/>
</dbReference>
<dbReference type="PANTHER" id="PTHR32315">
    <property type="entry name" value="ADENINE PHOSPHORIBOSYLTRANSFERASE"/>
    <property type="match status" value="1"/>
</dbReference>